<evidence type="ECO:0000256" key="5">
    <source>
        <dbReference type="ARBA" id="ARBA00023204"/>
    </source>
</evidence>
<dbReference type="InterPro" id="IPR045145">
    <property type="entry name" value="PTHR15271"/>
</dbReference>
<dbReference type="WBParaSite" id="jg24680">
    <property type="protein sequence ID" value="jg24680"/>
    <property type="gene ID" value="jg24680"/>
</dbReference>
<dbReference type="InterPro" id="IPR015943">
    <property type="entry name" value="WD40/YVTN_repeat-like_dom_sf"/>
</dbReference>
<dbReference type="GO" id="GO:0006334">
    <property type="term" value="P:nucleosome assembly"/>
    <property type="evidence" value="ECO:0007669"/>
    <property type="project" value="TreeGrafter"/>
</dbReference>
<keyword evidence="5" id="KW-0234">DNA repair</keyword>
<dbReference type="Gene3D" id="2.130.10.10">
    <property type="entry name" value="YVTN repeat-like/Quinoprotein amine dehydrogenase"/>
    <property type="match status" value="1"/>
</dbReference>
<feature type="domain" description="CAF1B/HIR1 beta-propeller" evidence="7">
    <location>
        <begin position="14"/>
        <end position="223"/>
    </location>
</feature>
<keyword evidence="8" id="KW-1185">Reference proteome</keyword>
<evidence type="ECO:0000259" key="7">
    <source>
        <dbReference type="Pfam" id="PF24105"/>
    </source>
</evidence>
<protein>
    <submittedName>
        <fullName evidence="9">Anaphase-promoting complex subunit 4-like WD40 domain-containing protein</fullName>
    </submittedName>
</protein>
<dbReference type="GO" id="GO:0005634">
    <property type="term" value="C:nucleus"/>
    <property type="evidence" value="ECO:0007669"/>
    <property type="project" value="UniProtKB-SubCell"/>
</dbReference>
<evidence type="ECO:0000313" key="8">
    <source>
        <dbReference type="Proteomes" id="UP000887574"/>
    </source>
</evidence>
<keyword evidence="2" id="KW-0853">WD repeat</keyword>
<dbReference type="PANTHER" id="PTHR15271">
    <property type="entry name" value="CHROMATIN ASSEMBLY FACTOR 1 SUBUNIT B"/>
    <property type="match status" value="1"/>
</dbReference>
<evidence type="ECO:0000256" key="4">
    <source>
        <dbReference type="ARBA" id="ARBA00022763"/>
    </source>
</evidence>
<evidence type="ECO:0000256" key="6">
    <source>
        <dbReference type="ARBA" id="ARBA00023242"/>
    </source>
</evidence>
<evidence type="ECO:0000256" key="2">
    <source>
        <dbReference type="ARBA" id="ARBA00022574"/>
    </source>
</evidence>
<dbReference type="InterPro" id="IPR011047">
    <property type="entry name" value="Quinoprotein_ADH-like_sf"/>
</dbReference>
<evidence type="ECO:0000256" key="1">
    <source>
        <dbReference type="ARBA" id="ARBA00004123"/>
    </source>
</evidence>
<keyword evidence="3" id="KW-0677">Repeat</keyword>
<keyword evidence="6" id="KW-0539">Nucleus</keyword>
<dbReference type="AlphaFoldDB" id="A0A915DZT6"/>
<dbReference type="Proteomes" id="UP000887574">
    <property type="component" value="Unplaced"/>
</dbReference>
<dbReference type="GO" id="GO:0006281">
    <property type="term" value="P:DNA repair"/>
    <property type="evidence" value="ECO:0007669"/>
    <property type="project" value="UniProtKB-KW"/>
</dbReference>
<accession>A0A915DZT6</accession>
<sequence>MNYLFQLYENAAICSEVAWHDKEAILSIDVHMKISDRLVSADSLKITSSTEAGESSQVTTPEVYKMVTGSMQKKFCRFHRKFDRVLLASGDADGAILIWKVKPSEPDISPSKADIERSLDRCEDLPPNRENWIPWSPDSSLIASVSMDDSVLLHRVDTGKRVWSVRSFRRFPNGIVWDPRGKYLVTMSTDRRFDVLDATKGTRLRCCHKVDLPETLLFREQTLQKRRTRFP</sequence>
<reference evidence="9" key="1">
    <citation type="submission" date="2022-11" db="UniProtKB">
        <authorList>
            <consortium name="WormBaseParasite"/>
        </authorList>
    </citation>
    <scope>IDENTIFICATION</scope>
</reference>
<organism evidence="8 9">
    <name type="scientific">Ditylenchus dipsaci</name>
    <dbReference type="NCBI Taxonomy" id="166011"/>
    <lineage>
        <taxon>Eukaryota</taxon>
        <taxon>Metazoa</taxon>
        <taxon>Ecdysozoa</taxon>
        <taxon>Nematoda</taxon>
        <taxon>Chromadorea</taxon>
        <taxon>Rhabditida</taxon>
        <taxon>Tylenchina</taxon>
        <taxon>Tylenchomorpha</taxon>
        <taxon>Sphaerularioidea</taxon>
        <taxon>Anguinidae</taxon>
        <taxon>Anguininae</taxon>
        <taxon>Ditylenchus</taxon>
    </lineage>
</organism>
<dbReference type="SUPFAM" id="SSF50998">
    <property type="entry name" value="Quinoprotein alcohol dehydrogenase-like"/>
    <property type="match status" value="1"/>
</dbReference>
<proteinExistence type="predicted"/>
<comment type="subcellular location">
    <subcellularLocation>
        <location evidence="1">Nucleus</location>
    </subcellularLocation>
</comment>
<dbReference type="GO" id="GO:0006335">
    <property type="term" value="P:DNA replication-dependent chromatin assembly"/>
    <property type="evidence" value="ECO:0007669"/>
    <property type="project" value="InterPro"/>
</dbReference>
<name>A0A915DZT6_9BILA</name>
<evidence type="ECO:0000313" key="9">
    <source>
        <dbReference type="WBParaSite" id="jg24680"/>
    </source>
</evidence>
<dbReference type="GO" id="GO:0033186">
    <property type="term" value="C:CAF-1 complex"/>
    <property type="evidence" value="ECO:0007669"/>
    <property type="project" value="TreeGrafter"/>
</dbReference>
<evidence type="ECO:0000256" key="3">
    <source>
        <dbReference type="ARBA" id="ARBA00022737"/>
    </source>
</evidence>
<dbReference type="Pfam" id="PF24105">
    <property type="entry name" value="Beta-prop_CAF1B_HIR1"/>
    <property type="match status" value="1"/>
</dbReference>
<dbReference type="InterPro" id="IPR055410">
    <property type="entry name" value="Beta-prop_CAF1B_HIR1"/>
</dbReference>
<keyword evidence="4" id="KW-0227">DNA damage</keyword>
<dbReference type="PANTHER" id="PTHR15271:SF4">
    <property type="entry name" value="CHROMATIN ASSEMBLY FACTOR 1 SUBUNIT B"/>
    <property type="match status" value="1"/>
</dbReference>